<dbReference type="InterPro" id="IPR004143">
    <property type="entry name" value="BPL_LPL_catalytic"/>
</dbReference>
<dbReference type="EMBL" id="MAEL01000023">
    <property type="protein sequence ID" value="KAF1305152.1"/>
    <property type="molecule type" value="Genomic_DNA"/>
</dbReference>
<dbReference type="Proteomes" id="UP000782705">
    <property type="component" value="Unassembled WGS sequence"/>
</dbReference>
<keyword evidence="2" id="KW-0436">Ligase</keyword>
<accession>A0ABQ6Z1A3</accession>
<sequence length="266" mass="30090">MKTLLFDQPIFTQQSAYVPFALTDVFTEHVSEKQQTIVHFWQFEQTFILGMKDTRVPYFTQGIQSIINDQYVPVIRNSGGLGVISDEGILNFSLIFPKDAQTTTDSAYEKMFALTQQAFPELTIEAYEITASYCPGTYDLSVNGKKIAGIAQRRLKSGVAVMMYLSVNGNQHVRGEVVQHFYQESLGEKFGTDGYPPVDPTCMVTVEELLGKPLSIAETKTRFVQALALEQETISPFEWLSDYQYTDLFEKKLASMHQRNSKIKEG</sequence>
<comment type="caution">
    <text evidence="2">The sequence shown here is derived from an EMBL/GenBank/DDBJ whole genome shotgun (WGS) entry which is preliminary data.</text>
</comment>
<dbReference type="GO" id="GO:0016874">
    <property type="term" value="F:ligase activity"/>
    <property type="evidence" value="ECO:0007669"/>
    <property type="project" value="UniProtKB-KW"/>
</dbReference>
<proteinExistence type="predicted"/>
<protein>
    <submittedName>
        <fullName evidence="2">Lipoate--protein ligase</fullName>
    </submittedName>
</protein>
<feature type="domain" description="BPL/LPL catalytic" evidence="1">
    <location>
        <begin position="32"/>
        <end position="214"/>
    </location>
</feature>
<dbReference type="PROSITE" id="PS51733">
    <property type="entry name" value="BPL_LPL_CATALYTIC"/>
    <property type="match status" value="1"/>
</dbReference>
<keyword evidence="3" id="KW-1185">Reference proteome</keyword>
<organism evidence="2 3">
    <name type="scientific">Candidatus Enterococcus willemsii</name>
    <dbReference type="NCBI Taxonomy" id="1857215"/>
    <lineage>
        <taxon>Bacteria</taxon>
        <taxon>Bacillati</taxon>
        <taxon>Bacillota</taxon>
        <taxon>Bacilli</taxon>
        <taxon>Lactobacillales</taxon>
        <taxon>Enterococcaceae</taxon>
        <taxon>Enterococcus</taxon>
    </lineage>
</organism>
<dbReference type="PANTHER" id="PTHR43679">
    <property type="entry name" value="OCTANOYLTRANSFERASE LIPM-RELATED"/>
    <property type="match status" value="1"/>
</dbReference>
<dbReference type="InterPro" id="IPR045864">
    <property type="entry name" value="aa-tRNA-synth_II/BPL/LPL"/>
</dbReference>
<reference evidence="2 3" key="1">
    <citation type="submission" date="2016-06" db="EMBL/GenBank/DDBJ databases">
        <title>Four novel species of enterococci isolated from chicken manure.</title>
        <authorList>
            <person name="Van Tyne D."/>
        </authorList>
    </citation>
    <scope>NUCLEOTIDE SEQUENCE [LARGE SCALE GENOMIC DNA]</scope>
    <source>
        <strain evidence="2 3">CU12B</strain>
    </source>
</reference>
<dbReference type="SUPFAM" id="SSF55681">
    <property type="entry name" value="Class II aaRS and biotin synthetases"/>
    <property type="match status" value="1"/>
</dbReference>
<gene>
    <name evidence="2" type="ORF">BAU17_05075</name>
</gene>
<dbReference type="Pfam" id="PF21948">
    <property type="entry name" value="LplA-B_cat"/>
    <property type="match status" value="1"/>
</dbReference>
<evidence type="ECO:0000313" key="3">
    <source>
        <dbReference type="Proteomes" id="UP000782705"/>
    </source>
</evidence>
<dbReference type="PANTHER" id="PTHR43679:SF2">
    <property type="entry name" value="OCTANOYL-[GCVH]:PROTEIN N-OCTANOYLTRANSFERASE"/>
    <property type="match status" value="1"/>
</dbReference>
<evidence type="ECO:0000259" key="1">
    <source>
        <dbReference type="PROSITE" id="PS51733"/>
    </source>
</evidence>
<name>A0ABQ6Z1A3_9ENTE</name>
<dbReference type="RefSeq" id="WP_161901459.1">
    <property type="nucleotide sequence ID" value="NZ_MAEL01000023.1"/>
</dbReference>
<dbReference type="CDD" id="cd16443">
    <property type="entry name" value="LplA"/>
    <property type="match status" value="1"/>
</dbReference>
<dbReference type="InterPro" id="IPR050664">
    <property type="entry name" value="Octanoyltrans_LipM/LipL"/>
</dbReference>
<evidence type="ECO:0000313" key="2">
    <source>
        <dbReference type="EMBL" id="KAF1305152.1"/>
    </source>
</evidence>
<dbReference type="Gene3D" id="3.30.930.10">
    <property type="entry name" value="Bira Bifunctional Protein, Domain 2"/>
    <property type="match status" value="1"/>
</dbReference>